<dbReference type="Pfam" id="PF20681">
    <property type="entry name" value="DUF6818"/>
    <property type="match status" value="1"/>
</dbReference>
<dbReference type="HOGENOM" id="CLU_1390856_0_0_1"/>
<dbReference type="Proteomes" id="UP000008783">
    <property type="component" value="Unassembled WGS sequence"/>
</dbReference>
<dbReference type="PANTHER" id="PTHR34409:SF1">
    <property type="entry name" value="MYB-LIKE DOMAIN-CONTAINING PROTEIN"/>
    <property type="match status" value="1"/>
</dbReference>
<feature type="region of interest" description="Disordered" evidence="1">
    <location>
        <begin position="161"/>
        <end position="196"/>
    </location>
</feature>
<evidence type="ECO:0000259" key="2">
    <source>
        <dbReference type="Pfam" id="PF20681"/>
    </source>
</evidence>
<dbReference type="OrthoDB" id="2499380at2759"/>
<gene>
    <name evidence="3" type="ORF">PGTG_14306</name>
</gene>
<dbReference type="KEGG" id="pgr:PGTG_14306"/>
<organism evidence="3 4">
    <name type="scientific">Puccinia graminis f. sp. tritici (strain CRL 75-36-700-3 / race SCCL)</name>
    <name type="common">Black stem rust fungus</name>
    <dbReference type="NCBI Taxonomy" id="418459"/>
    <lineage>
        <taxon>Eukaryota</taxon>
        <taxon>Fungi</taxon>
        <taxon>Dikarya</taxon>
        <taxon>Basidiomycota</taxon>
        <taxon>Pucciniomycotina</taxon>
        <taxon>Pucciniomycetes</taxon>
        <taxon>Pucciniales</taxon>
        <taxon>Pucciniaceae</taxon>
        <taxon>Puccinia</taxon>
    </lineage>
</organism>
<evidence type="ECO:0000313" key="3">
    <source>
        <dbReference type="EMBL" id="EFP88222.1"/>
    </source>
</evidence>
<evidence type="ECO:0000256" key="1">
    <source>
        <dbReference type="SAM" id="MobiDB-lite"/>
    </source>
</evidence>
<feature type="region of interest" description="Disordered" evidence="1">
    <location>
        <begin position="1"/>
        <end position="42"/>
    </location>
</feature>
<proteinExistence type="predicted"/>
<protein>
    <recommendedName>
        <fullName evidence="2">DUF6818 domain-containing protein</fullName>
    </recommendedName>
</protein>
<dbReference type="AlphaFoldDB" id="E3KVC7"/>
<feature type="compositionally biased region" description="Basic and acidic residues" evidence="1">
    <location>
        <begin position="168"/>
        <end position="178"/>
    </location>
</feature>
<feature type="domain" description="DUF6818" evidence="2">
    <location>
        <begin position="60"/>
        <end position="122"/>
    </location>
</feature>
<reference key="1">
    <citation type="submission" date="2007-01" db="EMBL/GenBank/DDBJ databases">
        <title>The Genome Sequence of Puccinia graminis f. sp. tritici Strain CRL 75-36-700-3.</title>
        <authorList>
            <consortium name="The Broad Institute Genome Sequencing Platform"/>
            <person name="Birren B."/>
            <person name="Lander E."/>
            <person name="Galagan J."/>
            <person name="Nusbaum C."/>
            <person name="Devon K."/>
            <person name="Cuomo C."/>
            <person name="Jaffe D."/>
            <person name="Butler J."/>
            <person name="Alvarez P."/>
            <person name="Gnerre S."/>
            <person name="Grabherr M."/>
            <person name="Mauceli E."/>
            <person name="Brockman W."/>
            <person name="Young S."/>
            <person name="LaButti K."/>
            <person name="Sykes S."/>
            <person name="DeCaprio D."/>
            <person name="Crawford M."/>
            <person name="Koehrsen M."/>
            <person name="Engels R."/>
            <person name="Montgomery P."/>
            <person name="Pearson M."/>
            <person name="Howarth C."/>
            <person name="Larson L."/>
            <person name="White J."/>
            <person name="Zeng Q."/>
            <person name="Kodira C."/>
            <person name="Yandava C."/>
            <person name="Alvarado L."/>
            <person name="O'Leary S."/>
            <person name="Szabo L."/>
            <person name="Dean R."/>
            <person name="Schein J."/>
        </authorList>
    </citation>
    <scope>NUCLEOTIDE SEQUENCE</scope>
    <source>
        <strain>CRL 75-36-700-3</strain>
    </source>
</reference>
<feature type="compositionally biased region" description="Low complexity" evidence="1">
    <location>
        <begin position="7"/>
        <end position="16"/>
    </location>
</feature>
<dbReference type="RefSeq" id="XP_003332641.1">
    <property type="nucleotide sequence ID" value="XM_003332593.1"/>
</dbReference>
<dbReference type="GeneID" id="10535532"/>
<dbReference type="VEuPathDB" id="FungiDB:PGTG_14306"/>
<dbReference type="InParanoid" id="E3KVC7"/>
<dbReference type="InterPro" id="IPR049203">
    <property type="entry name" value="DUF6818"/>
</dbReference>
<feature type="compositionally biased region" description="Low complexity" evidence="1">
    <location>
        <begin position="29"/>
        <end position="42"/>
    </location>
</feature>
<dbReference type="eggNOG" id="ENOG502SF3D">
    <property type="taxonomic scope" value="Eukaryota"/>
</dbReference>
<dbReference type="EMBL" id="DS178312">
    <property type="protein sequence ID" value="EFP88222.1"/>
    <property type="molecule type" value="Genomic_DNA"/>
</dbReference>
<feature type="compositionally biased region" description="Polar residues" evidence="1">
    <location>
        <begin position="17"/>
        <end position="28"/>
    </location>
</feature>
<accession>E3KVC7</accession>
<sequence>MPQIASTTQLTQQATQRSEATATNITHPTSTRQTGRQQGSQGYSGNNCLALVNFVKHVRPLGSNDWEHVHELYNQYAAEAGRPPHDANPLKTKFRALVASKKPTGDPDCQVWWQERILTKALAGRMRKVPKSLLRGIQALADAGFHGRLRNGGFSVYCGGATRSGGTEGRKRGSERARGGSGGERPVQERPEEYLD</sequence>
<dbReference type="PANTHER" id="PTHR34409">
    <property type="entry name" value="SET DOMAIN-CONTAINING PROTEIN"/>
    <property type="match status" value="1"/>
</dbReference>
<name>E3KVC7_PUCGT</name>
<reference evidence="4" key="2">
    <citation type="journal article" date="2011" name="Proc. Natl. Acad. Sci. U.S.A.">
        <title>Obligate biotrophy features unraveled by the genomic analysis of rust fungi.</title>
        <authorList>
            <person name="Duplessis S."/>
            <person name="Cuomo C.A."/>
            <person name="Lin Y.-C."/>
            <person name="Aerts A."/>
            <person name="Tisserant E."/>
            <person name="Veneault-Fourrey C."/>
            <person name="Joly D.L."/>
            <person name="Hacquard S."/>
            <person name="Amselem J."/>
            <person name="Cantarel B.L."/>
            <person name="Chiu R."/>
            <person name="Coutinho P.M."/>
            <person name="Feau N."/>
            <person name="Field M."/>
            <person name="Frey P."/>
            <person name="Gelhaye E."/>
            <person name="Goldberg J."/>
            <person name="Grabherr M.G."/>
            <person name="Kodira C.D."/>
            <person name="Kohler A."/>
            <person name="Kuees U."/>
            <person name="Lindquist E.A."/>
            <person name="Lucas S.M."/>
            <person name="Mago R."/>
            <person name="Mauceli E."/>
            <person name="Morin E."/>
            <person name="Murat C."/>
            <person name="Pangilinan J.L."/>
            <person name="Park R."/>
            <person name="Pearson M."/>
            <person name="Quesneville H."/>
            <person name="Rouhier N."/>
            <person name="Sakthikumar S."/>
            <person name="Salamov A.A."/>
            <person name="Schmutz J."/>
            <person name="Selles B."/>
            <person name="Shapiro H."/>
            <person name="Tanguay P."/>
            <person name="Tuskan G.A."/>
            <person name="Henrissat B."/>
            <person name="Van de Peer Y."/>
            <person name="Rouze P."/>
            <person name="Ellis J.G."/>
            <person name="Dodds P.N."/>
            <person name="Schein J.E."/>
            <person name="Zhong S."/>
            <person name="Hamelin R.C."/>
            <person name="Grigoriev I.V."/>
            <person name="Szabo L.J."/>
            <person name="Martin F."/>
        </authorList>
    </citation>
    <scope>NUCLEOTIDE SEQUENCE [LARGE SCALE GENOMIC DNA]</scope>
    <source>
        <strain evidence="4">CRL 75-36-700-3 / race SCCL</strain>
    </source>
</reference>
<evidence type="ECO:0000313" key="4">
    <source>
        <dbReference type="Proteomes" id="UP000008783"/>
    </source>
</evidence>
<keyword evidence="4" id="KW-1185">Reference proteome</keyword>
<feature type="compositionally biased region" description="Basic and acidic residues" evidence="1">
    <location>
        <begin position="186"/>
        <end position="196"/>
    </location>
</feature>